<dbReference type="PANTHER" id="PTHR30461">
    <property type="entry name" value="DNA-INVERTASE FROM LAMBDOID PROPHAGE"/>
    <property type="match status" value="1"/>
</dbReference>
<evidence type="ECO:0000256" key="1">
    <source>
        <dbReference type="ARBA" id="ARBA00022908"/>
    </source>
</evidence>
<evidence type="ECO:0000256" key="4">
    <source>
        <dbReference type="ARBA" id="ARBA00023172"/>
    </source>
</evidence>
<dbReference type="SMART" id="SM00857">
    <property type="entry name" value="Resolvase"/>
    <property type="match status" value="1"/>
</dbReference>
<evidence type="ECO:0000256" key="3">
    <source>
        <dbReference type="ARBA" id="ARBA00023125"/>
    </source>
</evidence>
<protein>
    <submittedName>
        <fullName evidence="8">Integrase</fullName>
    </submittedName>
</protein>
<dbReference type="PANTHER" id="PTHR30461:SF23">
    <property type="entry name" value="DNA RECOMBINASE-RELATED"/>
    <property type="match status" value="1"/>
</dbReference>
<dbReference type="InterPro" id="IPR011109">
    <property type="entry name" value="DNA_bind_recombinase_dom"/>
</dbReference>
<dbReference type="GO" id="GO:0015074">
    <property type="term" value="P:DNA integration"/>
    <property type="evidence" value="ECO:0007669"/>
    <property type="project" value="UniProtKB-KW"/>
</dbReference>
<dbReference type="Pfam" id="PF07508">
    <property type="entry name" value="Recombinase"/>
    <property type="match status" value="1"/>
</dbReference>
<dbReference type="Gene3D" id="3.40.50.1390">
    <property type="entry name" value="Resolvase, N-terminal catalytic domain"/>
    <property type="match status" value="1"/>
</dbReference>
<dbReference type="EMBL" id="BK016093">
    <property type="protein sequence ID" value="DAF94467.1"/>
    <property type="molecule type" value="Genomic_DNA"/>
</dbReference>
<name>A0A8S5UJ54_9CAUD</name>
<accession>A0A8S5UJ54</accession>
<feature type="domain" description="Resolvase/invertase-type recombinase catalytic" evidence="7">
    <location>
        <begin position="18"/>
        <end position="168"/>
    </location>
</feature>
<dbReference type="InterPro" id="IPR036162">
    <property type="entry name" value="Resolvase-like_N_sf"/>
</dbReference>
<sequence length="269" mass="30517">MESKAANNKSNENSRIKNAVGYVRVSTEGQVGDDRFGIDSQKAQILQYASDNGYHIVKWYEEDGVSGVKEDRPALNELLYGDDMTNPPYEAVIIAKTDRLSRDTKLYFYYLYVLEKKNIKLLSVNEHFDSDDALSNIYRSLMLFVAEQERKNITLRTSKGRECKAKSGGYSGGRAPYGYRVLNGQLVINPDEEPIVHMVFNGLAAKKTLWEIADSISDAGYKTRKGGKFRESNIRSIRDNKPFYEGMYKYGDNMDYVPGAHEPILKDGK</sequence>
<dbReference type="CDD" id="cd00338">
    <property type="entry name" value="Ser_Recombinase"/>
    <property type="match status" value="1"/>
</dbReference>
<evidence type="ECO:0000313" key="8">
    <source>
        <dbReference type="EMBL" id="DAF94467.1"/>
    </source>
</evidence>
<dbReference type="GO" id="GO:0000150">
    <property type="term" value="F:DNA strand exchange activity"/>
    <property type="evidence" value="ECO:0007669"/>
    <property type="project" value="UniProtKB-KW"/>
</dbReference>
<dbReference type="GO" id="GO:0003677">
    <property type="term" value="F:DNA binding"/>
    <property type="evidence" value="ECO:0007669"/>
    <property type="project" value="UniProtKB-KW"/>
</dbReference>
<evidence type="ECO:0000256" key="2">
    <source>
        <dbReference type="ARBA" id="ARBA00023100"/>
    </source>
</evidence>
<evidence type="ECO:0000256" key="5">
    <source>
        <dbReference type="PIRSR" id="PIRSR606118-50"/>
    </source>
</evidence>
<dbReference type="SUPFAM" id="SSF53041">
    <property type="entry name" value="Resolvase-like"/>
    <property type="match status" value="1"/>
</dbReference>
<keyword evidence="2" id="KW-0230">DNA invertase</keyword>
<keyword evidence="4" id="KW-0233">DNA recombination</keyword>
<organism evidence="8">
    <name type="scientific">Siphoviridae sp. ctTDf8</name>
    <dbReference type="NCBI Taxonomy" id="2825517"/>
    <lineage>
        <taxon>Viruses</taxon>
        <taxon>Duplodnaviria</taxon>
        <taxon>Heunggongvirae</taxon>
        <taxon>Uroviricota</taxon>
        <taxon>Caudoviricetes</taxon>
    </lineage>
</organism>
<evidence type="ECO:0000256" key="6">
    <source>
        <dbReference type="PROSITE-ProRule" id="PRU10137"/>
    </source>
</evidence>
<keyword evidence="3" id="KW-0238">DNA-binding</keyword>
<dbReference type="InterPro" id="IPR006119">
    <property type="entry name" value="Resolv_N"/>
</dbReference>
<keyword evidence="1" id="KW-0229">DNA integration</keyword>
<reference evidence="8" key="1">
    <citation type="journal article" date="2021" name="Proc. Natl. Acad. Sci. U.S.A.">
        <title>A Catalog of Tens of Thousands of Viruses from Human Metagenomes Reveals Hidden Associations with Chronic Diseases.</title>
        <authorList>
            <person name="Tisza M.J."/>
            <person name="Buck C.B."/>
        </authorList>
    </citation>
    <scope>NUCLEOTIDE SEQUENCE</scope>
    <source>
        <strain evidence="8">CtTDf8</strain>
    </source>
</reference>
<dbReference type="InterPro" id="IPR006118">
    <property type="entry name" value="Recombinase_CS"/>
</dbReference>
<evidence type="ECO:0000259" key="7">
    <source>
        <dbReference type="PROSITE" id="PS51736"/>
    </source>
</evidence>
<feature type="active site" description="O-(5'-phospho-DNA)-serine intermediate" evidence="5 6">
    <location>
        <position position="26"/>
    </location>
</feature>
<dbReference type="PROSITE" id="PS51736">
    <property type="entry name" value="RECOMBINASES_3"/>
    <property type="match status" value="1"/>
</dbReference>
<dbReference type="PROSITE" id="PS00397">
    <property type="entry name" value="RECOMBINASES_1"/>
    <property type="match status" value="1"/>
</dbReference>
<dbReference type="InterPro" id="IPR050639">
    <property type="entry name" value="SSR_resolvase"/>
</dbReference>
<dbReference type="Pfam" id="PF00239">
    <property type="entry name" value="Resolvase"/>
    <property type="match status" value="1"/>
</dbReference>
<dbReference type="Gene3D" id="3.90.1750.20">
    <property type="entry name" value="Putative Large Serine Recombinase, Chain B, Domain 2"/>
    <property type="match status" value="1"/>
</dbReference>
<dbReference type="InterPro" id="IPR038109">
    <property type="entry name" value="DNA_bind_recomb_sf"/>
</dbReference>
<proteinExistence type="predicted"/>